<dbReference type="PANTHER" id="PTHR10133">
    <property type="entry name" value="DNA POLYMERASE I"/>
    <property type="match status" value="1"/>
</dbReference>
<dbReference type="InterPro" id="IPR001098">
    <property type="entry name" value="DNA-dir_DNA_pol_A_palm_dom"/>
</dbReference>
<reference evidence="4" key="1">
    <citation type="submission" date="2020-03" db="EMBL/GenBank/DDBJ databases">
        <title>The deep terrestrial virosphere.</title>
        <authorList>
            <person name="Holmfeldt K."/>
            <person name="Nilsson E."/>
            <person name="Simone D."/>
            <person name="Lopez-Fernandez M."/>
            <person name="Wu X."/>
            <person name="de Brujin I."/>
            <person name="Lundin D."/>
            <person name="Andersson A."/>
            <person name="Bertilsson S."/>
            <person name="Dopson M."/>
        </authorList>
    </citation>
    <scope>NUCLEOTIDE SEQUENCE</scope>
    <source>
        <strain evidence="4">MM415B02217</strain>
    </source>
</reference>
<proteinExistence type="predicted"/>
<dbReference type="GO" id="GO:0003677">
    <property type="term" value="F:DNA binding"/>
    <property type="evidence" value="ECO:0007669"/>
    <property type="project" value="InterPro"/>
</dbReference>
<dbReference type="Pfam" id="PF01612">
    <property type="entry name" value="DNA_pol_A_exo1"/>
    <property type="match status" value="1"/>
</dbReference>
<dbReference type="InterPro" id="IPR002298">
    <property type="entry name" value="DNA_polymerase_A"/>
</dbReference>
<dbReference type="Pfam" id="PF00476">
    <property type="entry name" value="DNA_pol_A"/>
    <property type="match status" value="1"/>
</dbReference>
<dbReference type="InterPro" id="IPR043502">
    <property type="entry name" value="DNA/RNA_pol_sf"/>
</dbReference>
<dbReference type="GO" id="GO:0006261">
    <property type="term" value="P:DNA-templated DNA replication"/>
    <property type="evidence" value="ECO:0007669"/>
    <property type="project" value="InterPro"/>
</dbReference>
<evidence type="ECO:0000313" key="4">
    <source>
        <dbReference type="EMBL" id="QJA85487.1"/>
    </source>
</evidence>
<dbReference type="InterPro" id="IPR012337">
    <property type="entry name" value="RNaseH-like_sf"/>
</dbReference>
<accession>A0A6M3KTT3</accession>
<dbReference type="SUPFAM" id="SSF53098">
    <property type="entry name" value="Ribonuclease H-like"/>
    <property type="match status" value="1"/>
</dbReference>
<evidence type="ECO:0000259" key="2">
    <source>
        <dbReference type="SMART" id="SM00474"/>
    </source>
</evidence>
<dbReference type="PANTHER" id="PTHR10133:SF27">
    <property type="entry name" value="DNA POLYMERASE NU"/>
    <property type="match status" value="1"/>
</dbReference>
<dbReference type="PRINTS" id="PR00868">
    <property type="entry name" value="DNAPOLI"/>
</dbReference>
<dbReference type="Gene3D" id="1.20.1060.10">
    <property type="entry name" value="Taq DNA Polymerase, Chain T, domain 4"/>
    <property type="match status" value="1"/>
</dbReference>
<dbReference type="Gene3D" id="1.10.150.20">
    <property type="entry name" value="5' to 3' exonuclease, C-terminal subdomain"/>
    <property type="match status" value="1"/>
</dbReference>
<feature type="domain" description="DNA-directed DNA polymerase family A palm" evidence="3">
    <location>
        <begin position="386"/>
        <end position="598"/>
    </location>
</feature>
<protein>
    <submittedName>
        <fullName evidence="4">Putative DNA polymerase</fullName>
    </submittedName>
</protein>
<dbReference type="SUPFAM" id="SSF56672">
    <property type="entry name" value="DNA/RNA polymerases"/>
    <property type="match status" value="1"/>
</dbReference>
<gene>
    <name evidence="4" type="ORF">MM415B02217_0015</name>
</gene>
<keyword evidence="1" id="KW-0235">DNA replication</keyword>
<dbReference type="Gene3D" id="3.30.70.370">
    <property type="match status" value="1"/>
</dbReference>
<dbReference type="SMART" id="SM00474">
    <property type="entry name" value="35EXOc"/>
    <property type="match status" value="1"/>
</dbReference>
<dbReference type="Gene3D" id="3.30.420.10">
    <property type="entry name" value="Ribonuclease H-like superfamily/Ribonuclease H"/>
    <property type="match status" value="1"/>
</dbReference>
<dbReference type="AlphaFoldDB" id="A0A6M3KTT3"/>
<dbReference type="InterPro" id="IPR036397">
    <property type="entry name" value="RNaseH_sf"/>
</dbReference>
<dbReference type="EMBL" id="MT142577">
    <property type="protein sequence ID" value="QJA85487.1"/>
    <property type="molecule type" value="Genomic_DNA"/>
</dbReference>
<dbReference type="GO" id="GO:0006302">
    <property type="term" value="P:double-strand break repair"/>
    <property type="evidence" value="ECO:0007669"/>
    <property type="project" value="TreeGrafter"/>
</dbReference>
<organism evidence="4">
    <name type="scientific">viral metagenome</name>
    <dbReference type="NCBI Taxonomy" id="1070528"/>
    <lineage>
        <taxon>unclassified sequences</taxon>
        <taxon>metagenomes</taxon>
        <taxon>organismal metagenomes</taxon>
    </lineage>
</organism>
<name>A0A6M3KTT3_9ZZZZ</name>
<dbReference type="GO" id="GO:0008408">
    <property type="term" value="F:3'-5' exonuclease activity"/>
    <property type="evidence" value="ECO:0007669"/>
    <property type="project" value="InterPro"/>
</dbReference>
<dbReference type="GO" id="GO:0003887">
    <property type="term" value="F:DNA-directed DNA polymerase activity"/>
    <property type="evidence" value="ECO:0007669"/>
    <property type="project" value="InterPro"/>
</dbReference>
<dbReference type="SMART" id="SM00482">
    <property type="entry name" value="POLAc"/>
    <property type="match status" value="1"/>
</dbReference>
<evidence type="ECO:0000256" key="1">
    <source>
        <dbReference type="ARBA" id="ARBA00022705"/>
    </source>
</evidence>
<evidence type="ECO:0000259" key="3">
    <source>
        <dbReference type="SMART" id="SM00482"/>
    </source>
</evidence>
<sequence>MDITVNDYEFIDRDAQIPLVLAEAEQCKYIGLDTENSGGLDVLKPEVKLLLVQLEIRGKAYLIDARKVDISLISSLLTNRKRWTKIVQNANYDYKILKVLCGIPLRGIFDTMIAESLLHMGIAKGGNSLEVLSQKYAEHKMNKDTRLTFANHPYDEPYTEEQLCYAAGDVLVLPTIRRKQQMYLNQYRLNPIAELEFALIEPVAEMELAGITLDIDMWRKSLANTNKKLFKISNELRQVLPDPPALPPKPVRLKKDGTPFANSAKLKPPPVLNLDSWQQLVTAFNSIGVDLAEVNKKTKKGPTNSGTIKVAQSVYSDDSRKVTTLKNLIKYRELNQVKKTFGENLIDHVGDDGRIHARFWQNGTESGRFSSTEPNLQNIQKKGEEGRILRSCFIPAPGHKFIIADYSQIELRIAAELSNDPVMLATLQDPKGDIHRATASQMYKVAYDSVSSTLRRAAKTLNFGIIYGMMVKTLSERLECSFDEAEEMLRMYNDTYSVLMGWLDNEGNAAYNRGWTRTIGGRIRWFPTLNEKDYETRREFNRMVEFFKRVGKNHPIQGTSADMTKTSIVLLYFPLLHFASKFVNTIHDELCIESPIEYAVEVARAVKEKMIYAGEQYLHKVPVLVDVKIRDSWWASDDVPDDENCQQLWLMPTRYGLDENGNGS</sequence>
<dbReference type="InterPro" id="IPR002562">
    <property type="entry name" value="3'-5'_exonuclease_dom"/>
</dbReference>
<feature type="domain" description="3'-5' exonuclease" evidence="2">
    <location>
        <begin position="8"/>
        <end position="185"/>
    </location>
</feature>